<keyword evidence="12" id="KW-1185">Reference proteome</keyword>
<comment type="caution">
    <text evidence="11">The sequence shown here is derived from an EMBL/GenBank/DDBJ whole genome shotgun (WGS) entry which is preliminary data.</text>
</comment>
<evidence type="ECO:0000256" key="5">
    <source>
        <dbReference type="ARBA" id="ARBA00022741"/>
    </source>
</evidence>
<reference evidence="11 12" key="1">
    <citation type="submission" date="2018-07" db="EMBL/GenBank/DDBJ databases">
        <title>Genomic Encyclopedia of Type Strains, Phase IV (KMG-IV): sequencing the most valuable type-strain genomes for metagenomic binning, comparative biology and taxonomic classification.</title>
        <authorList>
            <person name="Goeker M."/>
        </authorList>
    </citation>
    <scope>NUCLEOTIDE SEQUENCE [LARGE SCALE GENOMIC DNA]</scope>
    <source>
        <strain evidence="11 12">DSM 25281</strain>
    </source>
</reference>
<evidence type="ECO:0000256" key="2">
    <source>
        <dbReference type="ARBA" id="ARBA00012438"/>
    </source>
</evidence>
<keyword evidence="9" id="KW-0472">Membrane</keyword>
<evidence type="ECO:0000256" key="9">
    <source>
        <dbReference type="SAM" id="Phobius"/>
    </source>
</evidence>
<feature type="transmembrane region" description="Helical" evidence="9">
    <location>
        <begin position="5"/>
        <end position="22"/>
    </location>
</feature>
<dbReference type="PANTHER" id="PTHR24421">
    <property type="entry name" value="NITRATE/NITRITE SENSOR PROTEIN NARX-RELATED"/>
    <property type="match status" value="1"/>
</dbReference>
<proteinExistence type="predicted"/>
<dbReference type="InterPro" id="IPR050482">
    <property type="entry name" value="Sensor_HK_TwoCompSys"/>
</dbReference>
<keyword evidence="7" id="KW-0067">ATP-binding</keyword>
<keyword evidence="9" id="KW-1133">Transmembrane helix</keyword>
<dbReference type="Proteomes" id="UP000255326">
    <property type="component" value="Unassembled WGS sequence"/>
</dbReference>
<dbReference type="Gene3D" id="3.30.565.10">
    <property type="entry name" value="Histidine kinase-like ATPase, C-terminal domain"/>
    <property type="match status" value="1"/>
</dbReference>
<keyword evidence="6 11" id="KW-0418">Kinase</keyword>
<keyword evidence="4" id="KW-0808">Transferase</keyword>
<dbReference type="RefSeq" id="WP_114746383.1">
    <property type="nucleotide sequence ID" value="NZ_QQAY01000010.1"/>
</dbReference>
<evidence type="ECO:0000256" key="1">
    <source>
        <dbReference type="ARBA" id="ARBA00000085"/>
    </source>
</evidence>
<evidence type="ECO:0000256" key="7">
    <source>
        <dbReference type="ARBA" id="ARBA00022840"/>
    </source>
</evidence>
<dbReference type="EC" id="2.7.13.3" evidence="2"/>
<evidence type="ECO:0000256" key="8">
    <source>
        <dbReference type="ARBA" id="ARBA00023012"/>
    </source>
</evidence>
<protein>
    <recommendedName>
        <fullName evidence="2">histidine kinase</fullName>
        <ecNumber evidence="2">2.7.13.3</ecNumber>
    </recommendedName>
</protein>
<dbReference type="InterPro" id="IPR011712">
    <property type="entry name" value="Sig_transdc_His_kin_sub3_dim/P"/>
</dbReference>
<dbReference type="EMBL" id="QQAY01000010">
    <property type="protein sequence ID" value="RDI41013.1"/>
    <property type="molecule type" value="Genomic_DNA"/>
</dbReference>
<dbReference type="InterPro" id="IPR036890">
    <property type="entry name" value="HATPase_C_sf"/>
</dbReference>
<evidence type="ECO:0000256" key="3">
    <source>
        <dbReference type="ARBA" id="ARBA00022553"/>
    </source>
</evidence>
<feature type="transmembrane region" description="Helical" evidence="9">
    <location>
        <begin position="28"/>
        <end position="48"/>
    </location>
</feature>
<dbReference type="GO" id="GO:0005524">
    <property type="term" value="F:ATP binding"/>
    <property type="evidence" value="ECO:0007669"/>
    <property type="project" value="UniProtKB-KW"/>
</dbReference>
<dbReference type="GO" id="GO:0000155">
    <property type="term" value="F:phosphorelay sensor kinase activity"/>
    <property type="evidence" value="ECO:0007669"/>
    <property type="project" value="InterPro"/>
</dbReference>
<dbReference type="GO" id="GO:0046983">
    <property type="term" value="F:protein dimerization activity"/>
    <property type="evidence" value="ECO:0007669"/>
    <property type="project" value="InterPro"/>
</dbReference>
<dbReference type="AlphaFoldDB" id="A0A370GGC0"/>
<evidence type="ECO:0000256" key="4">
    <source>
        <dbReference type="ARBA" id="ARBA00022679"/>
    </source>
</evidence>
<accession>A0A370GGC0</accession>
<keyword evidence="5" id="KW-0547">Nucleotide-binding</keyword>
<keyword evidence="8" id="KW-0902">Two-component regulatory system</keyword>
<dbReference type="Pfam" id="PF07730">
    <property type="entry name" value="HisKA_3"/>
    <property type="match status" value="1"/>
</dbReference>
<evidence type="ECO:0000259" key="10">
    <source>
        <dbReference type="Pfam" id="PF07730"/>
    </source>
</evidence>
<keyword evidence="3" id="KW-0597">Phosphoprotein</keyword>
<dbReference type="Gene3D" id="1.20.5.1930">
    <property type="match status" value="1"/>
</dbReference>
<feature type="domain" description="Signal transduction histidine kinase subgroup 3 dimerisation and phosphoacceptor" evidence="10">
    <location>
        <begin position="177"/>
        <end position="243"/>
    </location>
</feature>
<evidence type="ECO:0000313" key="12">
    <source>
        <dbReference type="Proteomes" id="UP000255326"/>
    </source>
</evidence>
<feature type="transmembrane region" description="Helical" evidence="9">
    <location>
        <begin position="60"/>
        <end position="82"/>
    </location>
</feature>
<keyword evidence="9" id="KW-0812">Transmembrane</keyword>
<feature type="transmembrane region" description="Helical" evidence="9">
    <location>
        <begin position="102"/>
        <end position="128"/>
    </location>
</feature>
<gene>
    <name evidence="11" type="ORF">DFR59_11014</name>
</gene>
<evidence type="ECO:0000313" key="11">
    <source>
        <dbReference type="EMBL" id="RDI41013.1"/>
    </source>
</evidence>
<sequence>MDVWLIFNKLFILLFIMFKLVQSKEENLSWVVFALLLYVCINLAVYIVKNTKAIQAGHVLSLLVAAGAAHEVHPSIIFLLPVNQFELLSYYTEKKWPLLLGAAIPILFLHSSIWVDYGFIAGVSFLFFEGMCTAAEKLRIYDQELDAKRAALQKMTKNMNDSNEFLKQSQYTVKLEERNRISQEIHDNIGHAMTGALIQMEASKRLIATDQTKAVELLQNAIHISKEGIEKIRLTLKDMKPPVEQMGIHRIKLLLDEFAAKNDVQTVFVHKGNIDLITPIQWKVIHENVYEALTNMLKYSRGTAVSIDLNVLNKFIRFEVKDNGKGAEKVKKGLGIMGMEERTAAVKGTIIVDGSSGFSVTTLLPLE</sequence>
<organism evidence="11 12">
    <name type="scientific">Falsibacillus pallidus</name>
    <dbReference type="NCBI Taxonomy" id="493781"/>
    <lineage>
        <taxon>Bacteria</taxon>
        <taxon>Bacillati</taxon>
        <taxon>Bacillota</taxon>
        <taxon>Bacilli</taxon>
        <taxon>Bacillales</taxon>
        <taxon>Bacillaceae</taxon>
        <taxon>Falsibacillus</taxon>
    </lineage>
</organism>
<evidence type="ECO:0000256" key="6">
    <source>
        <dbReference type="ARBA" id="ARBA00022777"/>
    </source>
</evidence>
<dbReference type="CDD" id="cd16917">
    <property type="entry name" value="HATPase_UhpB-NarQ-NarX-like"/>
    <property type="match status" value="1"/>
</dbReference>
<dbReference type="OrthoDB" id="199946at2"/>
<name>A0A370GGC0_9BACI</name>
<dbReference type="SUPFAM" id="SSF55874">
    <property type="entry name" value="ATPase domain of HSP90 chaperone/DNA topoisomerase II/histidine kinase"/>
    <property type="match status" value="1"/>
</dbReference>
<comment type="catalytic activity">
    <reaction evidence="1">
        <text>ATP + protein L-histidine = ADP + protein N-phospho-L-histidine.</text>
        <dbReference type="EC" id="2.7.13.3"/>
    </reaction>
</comment>
<dbReference type="PANTHER" id="PTHR24421:SF10">
    <property type="entry name" value="NITRATE_NITRITE SENSOR PROTEIN NARQ"/>
    <property type="match status" value="1"/>
</dbReference>
<dbReference type="GO" id="GO:0016020">
    <property type="term" value="C:membrane"/>
    <property type="evidence" value="ECO:0007669"/>
    <property type="project" value="InterPro"/>
</dbReference>